<gene>
    <name evidence="1" type="ORF">JKJ07_13655</name>
</gene>
<dbReference type="RefSeq" id="WP_202991885.1">
    <property type="nucleotide sequence ID" value="NZ_JAENHO010000004.1"/>
</dbReference>
<keyword evidence="2" id="KW-1185">Reference proteome</keyword>
<protein>
    <recommendedName>
        <fullName evidence="3">Nucleotidyltransferase</fullName>
    </recommendedName>
</protein>
<sequence length="319" mass="36327">MLETWSRAPDRQAADQTFMRYCDLLRAALQYLPVRYRLVAQGSYANRTNVALGPELRAALRRIDESPELPRGDIDIVVEIADPAFHVEGAFGHEVAAYRRWHGLREHLSAALKRMDPGSRITSGPRAIRIVPPNGDFEVDIIVALRCADRPGTLVFWTVPDNSAIEDTVRVLAYPEAHRQAIDDGDVQLRRQFRPLARALKAATAYARAYPCREQRRRPTGGMIDPHKFTGLRSQYTAGWHLESLLHNLGPEVIHGRIPAAFDRVVRFIHRLEYADFARLDLQPIVGHAEEDPDWQAWRAAPLYLLMFELACQRTARAW</sequence>
<proteinExistence type="predicted"/>
<accession>A0ABS1VMK8</accession>
<dbReference type="EMBL" id="JAENHO010000004">
    <property type="protein sequence ID" value="MBL7255359.1"/>
    <property type="molecule type" value="Genomic_DNA"/>
</dbReference>
<evidence type="ECO:0000313" key="2">
    <source>
        <dbReference type="Proteomes" id="UP000598996"/>
    </source>
</evidence>
<evidence type="ECO:0000313" key="1">
    <source>
        <dbReference type="EMBL" id="MBL7255359.1"/>
    </source>
</evidence>
<dbReference type="Proteomes" id="UP000598996">
    <property type="component" value="Unassembled WGS sequence"/>
</dbReference>
<evidence type="ECO:0008006" key="3">
    <source>
        <dbReference type="Google" id="ProtNLM"/>
    </source>
</evidence>
<name>A0ABS1VMK8_9ACTN</name>
<organism evidence="1 2">
    <name type="scientific">Paractinoplanes lichenicola</name>
    <dbReference type="NCBI Taxonomy" id="2802976"/>
    <lineage>
        <taxon>Bacteria</taxon>
        <taxon>Bacillati</taxon>
        <taxon>Actinomycetota</taxon>
        <taxon>Actinomycetes</taxon>
        <taxon>Micromonosporales</taxon>
        <taxon>Micromonosporaceae</taxon>
        <taxon>Paractinoplanes</taxon>
    </lineage>
</organism>
<reference evidence="1 2" key="1">
    <citation type="submission" date="2021-01" db="EMBL/GenBank/DDBJ databases">
        <title>Actinoplanes sp. nov. LDG1-01 isolated from lichen.</title>
        <authorList>
            <person name="Saeng-In P."/>
            <person name="Phongsopitanun W."/>
            <person name="Kanchanasin P."/>
            <person name="Yuki M."/>
            <person name="Kudo T."/>
            <person name="Ohkuma M."/>
            <person name="Tanasupawat S."/>
        </authorList>
    </citation>
    <scope>NUCLEOTIDE SEQUENCE [LARGE SCALE GENOMIC DNA]</scope>
    <source>
        <strain evidence="1 2">LDG1-01</strain>
    </source>
</reference>
<comment type="caution">
    <text evidence="1">The sequence shown here is derived from an EMBL/GenBank/DDBJ whole genome shotgun (WGS) entry which is preliminary data.</text>
</comment>